<dbReference type="GO" id="GO:0003884">
    <property type="term" value="F:D-amino-acid oxidase activity"/>
    <property type="evidence" value="ECO:0007669"/>
    <property type="project" value="InterPro"/>
</dbReference>
<reference evidence="8" key="1">
    <citation type="journal article" date="2023" name="Mol. Phylogenet. Evol.">
        <title>Genome-scale phylogeny and comparative genomics of the fungal order Sordariales.</title>
        <authorList>
            <person name="Hensen N."/>
            <person name="Bonometti L."/>
            <person name="Westerberg I."/>
            <person name="Brannstrom I.O."/>
            <person name="Guillou S."/>
            <person name="Cros-Aarteil S."/>
            <person name="Calhoun S."/>
            <person name="Haridas S."/>
            <person name="Kuo A."/>
            <person name="Mondo S."/>
            <person name="Pangilinan J."/>
            <person name="Riley R."/>
            <person name="LaButti K."/>
            <person name="Andreopoulos B."/>
            <person name="Lipzen A."/>
            <person name="Chen C."/>
            <person name="Yan M."/>
            <person name="Daum C."/>
            <person name="Ng V."/>
            <person name="Clum A."/>
            <person name="Steindorff A."/>
            <person name="Ohm R.A."/>
            <person name="Martin F."/>
            <person name="Silar P."/>
            <person name="Natvig D.O."/>
            <person name="Lalanne C."/>
            <person name="Gautier V."/>
            <person name="Ament-Velasquez S.L."/>
            <person name="Kruys A."/>
            <person name="Hutchinson M.I."/>
            <person name="Powell A.J."/>
            <person name="Barry K."/>
            <person name="Miller A.N."/>
            <person name="Grigoriev I.V."/>
            <person name="Debuchy R."/>
            <person name="Gladieux P."/>
            <person name="Hiltunen Thoren M."/>
            <person name="Johannesson H."/>
        </authorList>
    </citation>
    <scope>NUCLEOTIDE SEQUENCE</scope>
    <source>
        <strain evidence="8">CBS 538.74</strain>
    </source>
</reference>
<dbReference type="GO" id="GO:0005737">
    <property type="term" value="C:cytoplasm"/>
    <property type="evidence" value="ECO:0007669"/>
    <property type="project" value="TreeGrafter"/>
</dbReference>
<evidence type="ECO:0000256" key="1">
    <source>
        <dbReference type="ARBA" id="ARBA00001974"/>
    </source>
</evidence>
<evidence type="ECO:0000256" key="4">
    <source>
        <dbReference type="ARBA" id="ARBA00022827"/>
    </source>
</evidence>
<comment type="cofactor">
    <cofactor evidence="1 6">
        <name>FAD</name>
        <dbReference type="ChEBI" id="CHEBI:57692"/>
    </cofactor>
</comment>
<keyword evidence="9" id="KW-1185">Reference proteome</keyword>
<evidence type="ECO:0000313" key="9">
    <source>
        <dbReference type="Proteomes" id="UP001302745"/>
    </source>
</evidence>
<name>A0AAN6VDQ3_9PEZI</name>
<dbReference type="InterPro" id="IPR023209">
    <property type="entry name" value="DAO"/>
</dbReference>
<evidence type="ECO:0000256" key="6">
    <source>
        <dbReference type="PIRSR" id="PIRSR000189-1"/>
    </source>
</evidence>
<dbReference type="AlphaFoldDB" id="A0AAN6VDQ3"/>
<feature type="binding site" evidence="6">
    <location>
        <position position="296"/>
    </location>
    <ligand>
        <name>D-dopa</name>
        <dbReference type="ChEBI" id="CHEBI:149689"/>
    </ligand>
</feature>
<evidence type="ECO:0000256" key="2">
    <source>
        <dbReference type="ARBA" id="ARBA00006730"/>
    </source>
</evidence>
<gene>
    <name evidence="8" type="ORF">C8A00DRAFT_18831</name>
</gene>
<reference evidence="8" key="2">
    <citation type="submission" date="2023-05" db="EMBL/GenBank/DDBJ databases">
        <authorList>
            <consortium name="Lawrence Berkeley National Laboratory"/>
            <person name="Steindorff A."/>
            <person name="Hensen N."/>
            <person name="Bonometti L."/>
            <person name="Westerberg I."/>
            <person name="Brannstrom I.O."/>
            <person name="Guillou S."/>
            <person name="Cros-Aarteil S."/>
            <person name="Calhoun S."/>
            <person name="Haridas S."/>
            <person name="Kuo A."/>
            <person name="Mondo S."/>
            <person name="Pangilinan J."/>
            <person name="Riley R."/>
            <person name="Labutti K."/>
            <person name="Andreopoulos B."/>
            <person name="Lipzen A."/>
            <person name="Chen C."/>
            <person name="Yanf M."/>
            <person name="Daum C."/>
            <person name="Ng V."/>
            <person name="Clum A."/>
            <person name="Ohm R."/>
            <person name="Martin F."/>
            <person name="Silar P."/>
            <person name="Natvig D."/>
            <person name="Lalanne C."/>
            <person name="Gautier V."/>
            <person name="Ament-Velasquez S.L."/>
            <person name="Kruys A."/>
            <person name="Hutchinson M.I."/>
            <person name="Powell A.J."/>
            <person name="Barry K."/>
            <person name="Miller A.N."/>
            <person name="Grigoriev I.V."/>
            <person name="Debuchy R."/>
            <person name="Gladieux P."/>
            <person name="Thoren M.H."/>
            <person name="Johannesson H."/>
        </authorList>
    </citation>
    <scope>NUCLEOTIDE SEQUENCE</scope>
    <source>
        <strain evidence="8">CBS 538.74</strain>
    </source>
</reference>
<evidence type="ECO:0000313" key="8">
    <source>
        <dbReference type="EMBL" id="KAK4149487.1"/>
    </source>
</evidence>
<sequence length="344" mass="37275">MTKITIFGAGIPGLSTAAILSSSSSPDKHTITIAARNLPGDAPRSQDWASPWACAGWVALGGASPREEQMQLDALAYLRTLAVEYPESSVRCVELTDVFGGELGVAGSVENRGAVWYKGRVPGFEVLQEDTKEGGGEVRVRYGSVVLTPGVFLVWLRKRLEEGGVRFERIGEVKALGELAYLGHDLLINASGLASLTLEDVGDEKMVMDRTYVTVVKSEYQGAFVRRGLGVYTYIFGRGDGTAAVGGVSEPVQNEVKPMEEIHEDLFRRAHEYLPEHFSSPNPGDYDIVEDLVGVRPLRPAGVRVEKEVVNGQKVVHAYGTTIGGYIHSFGLAQEVARLVEEPL</sequence>
<dbReference type="SUPFAM" id="SSF51971">
    <property type="entry name" value="Nucleotide-binding domain"/>
    <property type="match status" value="1"/>
</dbReference>
<keyword evidence="3" id="KW-0285">Flavoprotein</keyword>
<dbReference type="PANTHER" id="PTHR11530:SF11">
    <property type="entry name" value="D-ASPARTATE OXIDASE"/>
    <property type="match status" value="1"/>
</dbReference>
<protein>
    <recommendedName>
        <fullName evidence="7">FAD dependent oxidoreductase domain-containing protein</fullName>
    </recommendedName>
</protein>
<dbReference type="EMBL" id="MU857154">
    <property type="protein sequence ID" value="KAK4149487.1"/>
    <property type="molecule type" value="Genomic_DNA"/>
</dbReference>
<feature type="domain" description="FAD dependent oxidoreductase" evidence="7">
    <location>
        <begin position="4"/>
        <end position="339"/>
    </location>
</feature>
<dbReference type="InterPro" id="IPR006076">
    <property type="entry name" value="FAD-dep_OxRdtase"/>
</dbReference>
<feature type="binding site" evidence="6">
    <location>
        <position position="173"/>
    </location>
    <ligand>
        <name>FAD</name>
        <dbReference type="ChEBI" id="CHEBI:57692"/>
    </ligand>
</feature>
<dbReference type="PANTHER" id="PTHR11530">
    <property type="entry name" value="D-AMINO ACID OXIDASE"/>
    <property type="match status" value="1"/>
</dbReference>
<evidence type="ECO:0000256" key="3">
    <source>
        <dbReference type="ARBA" id="ARBA00022630"/>
    </source>
</evidence>
<dbReference type="PIRSF" id="PIRSF000189">
    <property type="entry name" value="D-aa_oxidase"/>
    <property type="match status" value="1"/>
</dbReference>
<accession>A0AAN6VDQ3</accession>
<dbReference type="Gene3D" id="3.30.9.10">
    <property type="entry name" value="D-Amino Acid Oxidase, subunit A, domain 2"/>
    <property type="match status" value="1"/>
</dbReference>
<keyword evidence="4 6" id="KW-0274">FAD</keyword>
<evidence type="ECO:0000256" key="5">
    <source>
        <dbReference type="ARBA" id="ARBA00023002"/>
    </source>
</evidence>
<keyword evidence="5" id="KW-0560">Oxidoreductase</keyword>
<dbReference type="GO" id="GO:0019478">
    <property type="term" value="P:D-amino acid catabolic process"/>
    <property type="evidence" value="ECO:0007669"/>
    <property type="project" value="TreeGrafter"/>
</dbReference>
<feature type="binding site" evidence="6">
    <location>
        <position position="234"/>
    </location>
    <ligand>
        <name>D-dopa</name>
        <dbReference type="ChEBI" id="CHEBI:149689"/>
    </ligand>
</feature>
<dbReference type="Pfam" id="PF01266">
    <property type="entry name" value="DAO"/>
    <property type="match status" value="1"/>
</dbReference>
<dbReference type="SUPFAM" id="SSF54373">
    <property type="entry name" value="FAD-linked reductases, C-terminal domain"/>
    <property type="match status" value="1"/>
</dbReference>
<evidence type="ECO:0000259" key="7">
    <source>
        <dbReference type="Pfam" id="PF01266"/>
    </source>
</evidence>
<comment type="similarity">
    <text evidence="2">Belongs to the DAMOX/DASOX family.</text>
</comment>
<dbReference type="Gene3D" id="3.40.50.720">
    <property type="entry name" value="NAD(P)-binding Rossmann-like Domain"/>
    <property type="match status" value="1"/>
</dbReference>
<dbReference type="Proteomes" id="UP001302745">
    <property type="component" value="Unassembled WGS sequence"/>
</dbReference>
<organism evidence="8 9">
    <name type="scientific">Chaetomidium leptoderma</name>
    <dbReference type="NCBI Taxonomy" id="669021"/>
    <lineage>
        <taxon>Eukaryota</taxon>
        <taxon>Fungi</taxon>
        <taxon>Dikarya</taxon>
        <taxon>Ascomycota</taxon>
        <taxon>Pezizomycotina</taxon>
        <taxon>Sordariomycetes</taxon>
        <taxon>Sordariomycetidae</taxon>
        <taxon>Sordariales</taxon>
        <taxon>Chaetomiaceae</taxon>
        <taxon>Chaetomidium</taxon>
    </lineage>
</organism>
<comment type="caution">
    <text evidence="8">The sequence shown here is derived from an EMBL/GenBank/DDBJ whole genome shotgun (WGS) entry which is preliminary data.</text>
</comment>
<proteinExistence type="inferred from homology"/>
<dbReference type="GO" id="GO:0071949">
    <property type="term" value="F:FAD binding"/>
    <property type="evidence" value="ECO:0007669"/>
    <property type="project" value="InterPro"/>
</dbReference>